<accession>A0A0E9TGL3</accession>
<evidence type="ECO:0000256" key="1">
    <source>
        <dbReference type="SAM" id="MobiDB-lite"/>
    </source>
</evidence>
<sequence>MRGLETWKWIDVCVCLKLQEVASGWGPGADLTVERKGSTLPQNSASCARRGSLQGCGGGS</sequence>
<dbReference type="EMBL" id="GBXM01056522">
    <property type="protein sequence ID" value="JAH52055.1"/>
    <property type="molecule type" value="Transcribed_RNA"/>
</dbReference>
<dbReference type="AlphaFoldDB" id="A0A0E9TGL3"/>
<reference evidence="2" key="2">
    <citation type="journal article" date="2015" name="Fish Shellfish Immunol.">
        <title>Early steps in the European eel (Anguilla anguilla)-Vibrio vulnificus interaction in the gills: Role of the RtxA13 toxin.</title>
        <authorList>
            <person name="Callol A."/>
            <person name="Pajuelo D."/>
            <person name="Ebbesson L."/>
            <person name="Teles M."/>
            <person name="MacKenzie S."/>
            <person name="Amaro C."/>
        </authorList>
    </citation>
    <scope>NUCLEOTIDE SEQUENCE</scope>
</reference>
<protein>
    <submittedName>
        <fullName evidence="2">Uncharacterized protein</fullName>
    </submittedName>
</protein>
<name>A0A0E9TGL3_ANGAN</name>
<organism evidence="2">
    <name type="scientific">Anguilla anguilla</name>
    <name type="common">European freshwater eel</name>
    <name type="synonym">Muraena anguilla</name>
    <dbReference type="NCBI Taxonomy" id="7936"/>
    <lineage>
        <taxon>Eukaryota</taxon>
        <taxon>Metazoa</taxon>
        <taxon>Chordata</taxon>
        <taxon>Craniata</taxon>
        <taxon>Vertebrata</taxon>
        <taxon>Euteleostomi</taxon>
        <taxon>Actinopterygii</taxon>
        <taxon>Neopterygii</taxon>
        <taxon>Teleostei</taxon>
        <taxon>Anguilliformes</taxon>
        <taxon>Anguillidae</taxon>
        <taxon>Anguilla</taxon>
    </lineage>
</organism>
<feature type="region of interest" description="Disordered" evidence="1">
    <location>
        <begin position="41"/>
        <end position="60"/>
    </location>
</feature>
<reference evidence="2" key="1">
    <citation type="submission" date="2014-11" db="EMBL/GenBank/DDBJ databases">
        <authorList>
            <person name="Amaro Gonzalez C."/>
        </authorList>
    </citation>
    <scope>NUCLEOTIDE SEQUENCE</scope>
</reference>
<proteinExistence type="predicted"/>
<evidence type="ECO:0000313" key="2">
    <source>
        <dbReference type="EMBL" id="JAH52055.1"/>
    </source>
</evidence>